<reference evidence="2 3" key="1">
    <citation type="journal article" date="2016" name="DNA Res.">
        <title>The complete genome sequencing of Prevotella intermedia strain OMA14 and a subsequent fine-scale, intra-species genomic comparison reveal an unusual amplification of conjugative and mobile transposons and identify a novel Prevotella-lineage-specific repeat.</title>
        <authorList>
            <person name="Naito M."/>
            <person name="Ogura Y."/>
            <person name="Itoh T."/>
            <person name="Shoji M."/>
            <person name="Okamoto M."/>
            <person name="Hayashi T."/>
            <person name="Nakayama K."/>
        </authorList>
    </citation>
    <scope>NUCLEOTIDE SEQUENCE [LARGE SCALE GENOMIC DNA]</scope>
    <source>
        <strain evidence="2 3">OMA14</strain>
    </source>
</reference>
<dbReference type="STRING" id="28131.BWX40_00020"/>
<evidence type="ECO:0000313" key="2">
    <source>
        <dbReference type="EMBL" id="BAU18169.1"/>
    </source>
</evidence>
<dbReference type="Pfam" id="PF00535">
    <property type="entry name" value="Glycos_transf_2"/>
    <property type="match status" value="1"/>
</dbReference>
<dbReference type="AlphaFoldDB" id="A0A0S3UKX5"/>
<dbReference type="InterPro" id="IPR029044">
    <property type="entry name" value="Nucleotide-diphossugar_trans"/>
</dbReference>
<accession>A0A0S3UKX5</accession>
<dbReference type="EMBL" id="AP014597">
    <property type="protein sequence ID" value="BAU18169.1"/>
    <property type="molecule type" value="Genomic_DNA"/>
</dbReference>
<protein>
    <submittedName>
        <fullName evidence="2">Probable glycosyl transferase family 2</fullName>
    </submittedName>
</protein>
<dbReference type="SUPFAM" id="SSF53448">
    <property type="entry name" value="Nucleotide-diphospho-sugar transferases"/>
    <property type="match status" value="1"/>
</dbReference>
<keyword evidence="2" id="KW-0808">Transferase</keyword>
<evidence type="ECO:0000259" key="1">
    <source>
        <dbReference type="Pfam" id="PF00535"/>
    </source>
</evidence>
<dbReference type="PANTHER" id="PTHR22916">
    <property type="entry name" value="GLYCOSYLTRANSFERASE"/>
    <property type="match status" value="1"/>
</dbReference>
<evidence type="ECO:0000313" key="3">
    <source>
        <dbReference type="Proteomes" id="UP000217431"/>
    </source>
</evidence>
<dbReference type="Gene3D" id="3.90.550.10">
    <property type="entry name" value="Spore Coat Polysaccharide Biosynthesis Protein SpsA, Chain A"/>
    <property type="match status" value="1"/>
</dbReference>
<sequence length="321" mass="36985">MIMKASVSIVLCTYNGAKYIREQLDSILAQTYPLHEIIVQDDHSTDETTQILQEYACKHSLIKVFQNDSAQGVNGNFLSTMQRATGEYIAISDQDDIWETDKIENQINSIGENLLCSGLSRPFSTDGSFAYFDQRKRNIHAIRMCFLCLPGHTLLFRRELVCMLPPLTHSIYKYSMYDAVLSITASAHKSIVFIDKILVNFRRHTTATTYNDYSKSLPSWRNALHILRWGITHFSETRKQVHPLFAAKLSLLNYVNADNEEANAAKKILELELQNGILPFMKLQYHCIKNYKYLFHTEGKGFVRLVRAALYPIMQLYMYAK</sequence>
<feature type="domain" description="Glycosyltransferase 2-like" evidence="1">
    <location>
        <begin position="8"/>
        <end position="136"/>
    </location>
</feature>
<dbReference type="InterPro" id="IPR001173">
    <property type="entry name" value="Glyco_trans_2-like"/>
</dbReference>
<name>A0A0S3UKX5_PREIN</name>
<dbReference type="GO" id="GO:0016758">
    <property type="term" value="F:hexosyltransferase activity"/>
    <property type="evidence" value="ECO:0007669"/>
    <property type="project" value="UniProtKB-ARBA"/>
</dbReference>
<organism evidence="2 3">
    <name type="scientific">Prevotella intermedia</name>
    <dbReference type="NCBI Taxonomy" id="28131"/>
    <lineage>
        <taxon>Bacteria</taxon>
        <taxon>Pseudomonadati</taxon>
        <taxon>Bacteroidota</taxon>
        <taxon>Bacteroidia</taxon>
        <taxon>Bacteroidales</taxon>
        <taxon>Prevotellaceae</taxon>
        <taxon>Prevotella</taxon>
    </lineage>
</organism>
<proteinExistence type="predicted"/>
<dbReference type="PANTHER" id="PTHR22916:SF3">
    <property type="entry name" value="UDP-GLCNAC:BETAGAL BETA-1,3-N-ACETYLGLUCOSAMINYLTRANSFERASE-LIKE PROTEIN 1"/>
    <property type="match status" value="1"/>
</dbReference>
<gene>
    <name evidence="2" type="ORF">PIOMA14_I_1661</name>
</gene>
<dbReference type="Proteomes" id="UP000217431">
    <property type="component" value="Chromosome I"/>
</dbReference>